<organism evidence="2 3">
    <name type="scientific">Macrosiphum euphorbiae</name>
    <name type="common">potato aphid</name>
    <dbReference type="NCBI Taxonomy" id="13131"/>
    <lineage>
        <taxon>Eukaryota</taxon>
        <taxon>Metazoa</taxon>
        <taxon>Ecdysozoa</taxon>
        <taxon>Arthropoda</taxon>
        <taxon>Hexapoda</taxon>
        <taxon>Insecta</taxon>
        <taxon>Pterygota</taxon>
        <taxon>Neoptera</taxon>
        <taxon>Paraneoptera</taxon>
        <taxon>Hemiptera</taxon>
        <taxon>Sternorrhyncha</taxon>
        <taxon>Aphidomorpha</taxon>
        <taxon>Aphidoidea</taxon>
        <taxon>Aphididae</taxon>
        <taxon>Macrosiphini</taxon>
        <taxon>Macrosiphum</taxon>
    </lineage>
</organism>
<comment type="caution">
    <text evidence="2">The sequence shown here is derived from an EMBL/GenBank/DDBJ whole genome shotgun (WGS) entry which is preliminary data.</text>
</comment>
<proteinExistence type="predicted"/>
<dbReference type="EMBL" id="CARXXK010000001">
    <property type="protein sequence ID" value="CAI6350123.1"/>
    <property type="molecule type" value="Genomic_DNA"/>
</dbReference>
<accession>A0AAV0W2S6</accession>
<name>A0AAV0W2S6_9HEMI</name>
<feature type="compositionally biased region" description="Low complexity" evidence="1">
    <location>
        <begin position="55"/>
        <end position="64"/>
    </location>
</feature>
<evidence type="ECO:0000313" key="2">
    <source>
        <dbReference type="EMBL" id="CAI6350123.1"/>
    </source>
</evidence>
<reference evidence="2 3" key="1">
    <citation type="submission" date="2023-01" db="EMBL/GenBank/DDBJ databases">
        <authorList>
            <person name="Whitehead M."/>
        </authorList>
    </citation>
    <scope>NUCLEOTIDE SEQUENCE [LARGE SCALE GENOMIC DNA]</scope>
</reference>
<dbReference type="Proteomes" id="UP001160148">
    <property type="component" value="Unassembled WGS sequence"/>
</dbReference>
<feature type="region of interest" description="Disordered" evidence="1">
    <location>
        <begin position="42"/>
        <end position="64"/>
    </location>
</feature>
<dbReference type="AlphaFoldDB" id="A0AAV0W2S6"/>
<keyword evidence="3" id="KW-1185">Reference proteome</keyword>
<evidence type="ECO:0000256" key="1">
    <source>
        <dbReference type="SAM" id="MobiDB-lite"/>
    </source>
</evidence>
<protein>
    <submittedName>
        <fullName evidence="2">Uncharacterized protein</fullName>
    </submittedName>
</protein>
<feature type="compositionally biased region" description="Polar residues" evidence="1">
    <location>
        <begin position="42"/>
        <end position="54"/>
    </location>
</feature>
<evidence type="ECO:0000313" key="3">
    <source>
        <dbReference type="Proteomes" id="UP001160148"/>
    </source>
</evidence>
<gene>
    <name evidence="2" type="ORF">MEUPH1_LOCUS6617</name>
</gene>
<sequence length="129" mass="13473">MSSAPTSLPLMSTNLTPSTSPISVSLKLANLSITPSASSGYNLVTSPSSNSTQALSPSSTSLESTSLDPTFIITSPFNVQSSAPILYTSELLEPLCTTPTPVLSTHLYLSKLTLNLDRPTVPTALYLPS</sequence>